<feature type="compositionally biased region" description="Basic residues" evidence="22">
    <location>
        <begin position="2075"/>
        <end position="2084"/>
    </location>
</feature>
<feature type="transmembrane region" description="Helical" evidence="23">
    <location>
        <begin position="614"/>
        <end position="636"/>
    </location>
</feature>
<organism evidence="25 26">
    <name type="scientific">Anabas testudineus</name>
    <name type="common">Climbing perch</name>
    <name type="synonym">Anthias testudineus</name>
    <dbReference type="NCBI Taxonomy" id="64144"/>
    <lineage>
        <taxon>Eukaryota</taxon>
        <taxon>Metazoa</taxon>
        <taxon>Chordata</taxon>
        <taxon>Craniata</taxon>
        <taxon>Vertebrata</taxon>
        <taxon>Euteleostomi</taxon>
        <taxon>Actinopterygii</taxon>
        <taxon>Neopterygii</taxon>
        <taxon>Teleostei</taxon>
        <taxon>Neoteleostei</taxon>
        <taxon>Acanthomorphata</taxon>
        <taxon>Anabantaria</taxon>
        <taxon>Anabantiformes</taxon>
        <taxon>Anabantoidei</taxon>
        <taxon>Anabantidae</taxon>
        <taxon>Anabas</taxon>
    </lineage>
</organism>
<dbReference type="GO" id="GO:0008331">
    <property type="term" value="F:high voltage-gated calcium channel activity"/>
    <property type="evidence" value="ECO:0007669"/>
    <property type="project" value="TreeGrafter"/>
</dbReference>
<dbReference type="FunFam" id="1.10.238.10:FF:000063">
    <property type="entry name" value="Voltage-dependent N-type calcium channel subunit alpha"/>
    <property type="match status" value="1"/>
</dbReference>
<evidence type="ECO:0000256" key="2">
    <source>
        <dbReference type="ARBA" id="ARBA00022448"/>
    </source>
</evidence>
<dbReference type="GO" id="GO:0098703">
    <property type="term" value="P:calcium ion import across plasma membrane"/>
    <property type="evidence" value="ECO:0007669"/>
    <property type="project" value="TreeGrafter"/>
</dbReference>
<feature type="region of interest" description="Disordered" evidence="22">
    <location>
        <begin position="861"/>
        <end position="1073"/>
    </location>
</feature>
<keyword evidence="8" id="KW-0677">Repeat</keyword>
<feature type="compositionally biased region" description="Basic and acidic residues" evidence="22">
    <location>
        <begin position="971"/>
        <end position="984"/>
    </location>
</feature>
<comment type="similarity">
    <text evidence="20">Belongs to the calcium channel alpha-1 subunit (TC 1.A.1.11) family.</text>
</comment>
<keyword evidence="26" id="KW-1185">Reference proteome</keyword>
<dbReference type="FunFam" id="1.20.120.350:FF:000011">
    <property type="entry name" value="Voltage-dependent N-type calcium channel subunit alpha"/>
    <property type="match status" value="1"/>
</dbReference>
<evidence type="ECO:0000256" key="18">
    <source>
        <dbReference type="PIRSR" id="PIRSR602077-1"/>
    </source>
</evidence>
<reference evidence="25" key="1">
    <citation type="submission" date="2021-04" db="EMBL/GenBank/DDBJ databases">
        <authorList>
            <consortium name="Wellcome Sanger Institute Data Sharing"/>
        </authorList>
    </citation>
    <scope>NUCLEOTIDE SEQUENCE [LARGE SCALE GENOMIC DNA]</scope>
</reference>
<feature type="transmembrane region" description="Helical" evidence="23">
    <location>
        <begin position="514"/>
        <end position="532"/>
    </location>
</feature>
<sequence length="2137" mass="243339">MARFEDELSGRYGGSCPAGPARGASRQPGPPLGQRMYKQTMAQRARTMAIYNPIPVKQSCLTVNRSLFIFSEDNIIRKYAKKITEWPYPSSPYMILATIIANCIVLALEQHLPALDKTPMSERLDDTEPYFIGIFCFEAGIKIIALGFAFHKGSYLRNGWNVMDFVVVLTGILATVGADFDLRTLRAVRVLRPLKLVSGMPSLQVVLKSIMKAMVPLLQIGLLLFFAILMFAIIGLDFYMGKFHRTCFKIDTGEQAAEFPCGLEAPARTCANGTTCREYWIGPNFGITNFDNILFAVLTVFQCITMEGWVDILYNANDSSGNTWNWLYFIPLIIIGSFFMLNLVLGVLSGEFAKERERVEKRQEFLKLRRQQQIERELTGYLEWICKAEEVMLAEEDKNAEDKSLDGAWYKRKHNNSGENQLLLKRTKKSKNDLINAEEGDDHFTDISSVGSPFARTSVKSKNESSSYFSRKEKRIRFTIRRLVKSQSFYWTVLCLVGLNTLCVAIVHYDQPEWLTYALYLAEFVFLGLFLAEMSMKMYGLGPQNYFHSSFNCFDFGVIIGSIFEVIWAAIKPGASFGISVLRALRLLRIFKVTKYWNSLRNLVVSLLNSMKSIISLLFLLFLFIVVFALLGMQLFGGQFNFEDETPTTNFDTFPAAILTVFQILTGEDWNAVMYHGIESQGGVHGGMFSSIYFIVLTLFGNYTLLNVFLAIAVDNLANAQELTKDEEEQEEAINKKLALQKAKEVKEVSPMSAANISITASVKSLKEQQRSVKMMSIWEQRANQLRRQNRASCEALYSELEPEERLRLSTALHIRPDMKTHHDRPLLVEPRDGPLLASHQHHYHKPCVQQEVVVDSSPVPYQSRRHHRQSDKNQAKIKDDNGGCAKKGRHHVHHSRFKDHISQGKEGKSERSHSRDGGRKHYHQSLLDEAGGLTNENDHRHHHSHQQSRGGNGTVNIGGSRERRARHKDRCSSNRDGDRHSRGDCGANGERRRHRTHGSKGQFIVEGEDSNERGKLHNHRFGDSEGESLAVFPQQGSGWPPDQPEDSDNQNNVRQTGQASIQIPPVTVTSPPGGTTLIQMNSIDCETKPMNKKNLEELGQTGPKPILTYSSMFIFGQTNPVRRLCHYIVTLRYFEMSILVVIAMSSIALAAEDPVWTNAPRNNVLKYLDYAFTGVFTFEMVIKMVDLGLLLHPGSYFRDLWNILDFIVVSGALVAFAFSGTKGKDISTIKSLRVLRVLRPLKTIKRLPKLKAVFDCVVNSLKNVLNILIVYILFMFIFAVIAVQLFKGKFFYCTDESKGLEKDCKGQFLDYDKDEVAAMPREWKKYDFHYDNVLWAFLTLFTVSTGEGWPTVLKHSVDATFEDQGPSPGYRIEMSIFYVVYFVVFPFFFVNIFVALIIITFQEQGDKALSECSLEKNERACIDFAINAKPLTRYMPENTQSFQYRMWKFVVSAPFEYSIMIMIALNTVVLMMKFHGAPDFYEAMLKYLNIVFTTLFSLECILKIIAFGPLNYLKDAWNVFDFVTVLGSITDILVTEINVRDRLLNLSFLRLFRAARLIKLLRQGYTIRILLWTFVQSFKALPYVCLLIAMLFFIYAIIGMQVFGNIELNEDTAINHHNNFRTFLQALMLLFRSATGEAWHEIMLSCLGHRVCDERSGSNGKDCGSDFAYFYFVSFIFLCSFLMLNLFVAVIMDNFEYLTRDSSILGPHHLDEFIRVWAEYDPAACGRVKYLDMYQMLLHMSPPLGLGKKCPPRVAYKRLVKMNMPIADDNTVHFTSTLMALIRTALEIKLASGMVAQRLSDTELKKELSTVWPNLSQKTMDLLVTPHKTNELTVGKVYAALMIFDYYKQNRARRLQLQQQQNISGSQCKVGTLFKPLLPLTHTQEKDLPMMLNSVEPPSMLQPQPKCHAKPQPQTRPSSNSLNNGGTLVVLLCVYVQESVEMRKMEPSGSNTTTVSPSCLENQGRAASMPRLSAELQSHSRHSPGIHLVSLPDGSPMKRSASTVAPQRPAEVHMRDHTLEKPSQERPHHHHHHRCHHHRDREKRQRSLDTPLDGQPPTSDTAVSRERAYERGRSHEKKHHHSSKDKQRYYSCDRYCSREHCHTKSTTASSTASPSEGQEISNKQELWIFSESVHYL</sequence>
<evidence type="ECO:0000256" key="15">
    <source>
        <dbReference type="ARBA" id="ARBA00023180"/>
    </source>
</evidence>
<feature type="region of interest" description="Disordered" evidence="22">
    <location>
        <begin position="1899"/>
        <end position="1924"/>
    </location>
</feature>
<dbReference type="InterPro" id="IPR005821">
    <property type="entry name" value="Ion_trans_dom"/>
</dbReference>
<feature type="compositionally biased region" description="Basic and acidic residues" evidence="22">
    <location>
        <begin position="2064"/>
        <end position="2074"/>
    </location>
</feature>
<keyword evidence="3" id="KW-0597">Phosphoprotein</keyword>
<reference evidence="25" key="3">
    <citation type="submission" date="2025-09" db="UniProtKB">
        <authorList>
            <consortium name="Ensembl"/>
        </authorList>
    </citation>
    <scope>IDENTIFICATION</scope>
</reference>
<evidence type="ECO:0000256" key="4">
    <source>
        <dbReference type="ARBA" id="ARBA00022568"/>
    </source>
</evidence>
<feature type="transmembrane region" description="Helical" evidence="23">
    <location>
        <begin position="1172"/>
        <end position="1192"/>
    </location>
</feature>
<dbReference type="Gene3D" id="1.10.287.70">
    <property type="match status" value="4"/>
</dbReference>
<evidence type="ECO:0000256" key="17">
    <source>
        <dbReference type="ARBA" id="ARBA00036634"/>
    </source>
</evidence>
<feature type="region of interest" description="Disordered" evidence="22">
    <location>
        <begin position="1"/>
        <end position="33"/>
    </location>
</feature>
<feature type="compositionally biased region" description="Basic and acidic residues" evidence="22">
    <location>
        <begin position="1011"/>
        <end position="1024"/>
    </location>
</feature>
<evidence type="ECO:0000256" key="21">
    <source>
        <dbReference type="SAM" id="Coils"/>
    </source>
</evidence>
<keyword evidence="7 18" id="KW-0479">Metal-binding</keyword>
<dbReference type="Pfam" id="PF08763">
    <property type="entry name" value="Ca_chan_IQ"/>
    <property type="match status" value="1"/>
</dbReference>
<dbReference type="PANTHER" id="PTHR45628:SF35">
    <property type="entry name" value="VOLTAGE-DEPENDENT N-TYPE CALCIUM CHANNEL SUBUNIT ALPHA"/>
    <property type="match status" value="1"/>
</dbReference>
<evidence type="ECO:0000256" key="16">
    <source>
        <dbReference type="ARBA" id="ARBA00023303"/>
    </source>
</evidence>
<dbReference type="InterPro" id="IPR031649">
    <property type="entry name" value="GPHH_dom"/>
</dbReference>
<dbReference type="InterPro" id="IPR027359">
    <property type="entry name" value="Volt_channel_dom_sf"/>
</dbReference>
<keyword evidence="12" id="KW-0406">Ion transport</keyword>
<keyword evidence="14" id="KW-1015">Disulfide bond</keyword>
<evidence type="ECO:0000256" key="9">
    <source>
        <dbReference type="ARBA" id="ARBA00022837"/>
    </source>
</evidence>
<evidence type="ECO:0000256" key="3">
    <source>
        <dbReference type="ARBA" id="ARBA00022553"/>
    </source>
</evidence>
<comment type="subcellular location">
    <subcellularLocation>
        <location evidence="1 20">Membrane</location>
        <topology evidence="1 20">Multi-pass membrane protein</topology>
    </subcellularLocation>
</comment>
<feature type="transmembrane region" description="Helical" evidence="23">
    <location>
        <begin position="293"/>
        <end position="314"/>
    </location>
</feature>
<keyword evidence="9 18" id="KW-0106">Calcium</keyword>
<accession>A0A7N6A0T7</accession>
<name>A0A7N6A0T7_ANATE</name>
<dbReference type="GO" id="GO:0045202">
    <property type="term" value="C:synapse"/>
    <property type="evidence" value="ECO:0007669"/>
    <property type="project" value="GOC"/>
</dbReference>
<proteinExistence type="inferred from homology"/>
<keyword evidence="21" id="KW-0175">Coiled coil</keyword>
<feature type="binding site" evidence="18">
    <location>
        <position position="307"/>
    </location>
    <ligand>
        <name>Ca(2+)</name>
        <dbReference type="ChEBI" id="CHEBI:29108"/>
    </ligand>
</feature>
<dbReference type="FunFam" id="1.10.287.70:FF:000023">
    <property type="entry name" value="Voltage-dependent R-type calcium channel subunit alpha"/>
    <property type="match status" value="1"/>
</dbReference>
<reference evidence="25" key="2">
    <citation type="submission" date="2025-08" db="UniProtKB">
        <authorList>
            <consortium name="Ensembl"/>
        </authorList>
    </citation>
    <scope>IDENTIFICATION</scope>
</reference>
<evidence type="ECO:0000256" key="14">
    <source>
        <dbReference type="ARBA" id="ARBA00023157"/>
    </source>
</evidence>
<feature type="transmembrane region" description="Helical" evidence="23">
    <location>
        <begin position="326"/>
        <end position="348"/>
    </location>
</feature>
<feature type="transmembrane region" description="Helical" evidence="23">
    <location>
        <begin position="692"/>
        <end position="714"/>
    </location>
</feature>
<feature type="binding site" evidence="18">
    <location>
        <position position="1348"/>
    </location>
    <ligand>
        <name>Ca(2+)</name>
        <dbReference type="ChEBI" id="CHEBI:29108"/>
    </ligand>
</feature>
<feature type="transmembrane region" description="Helical" evidence="23">
    <location>
        <begin position="1204"/>
        <end position="1222"/>
    </location>
</feature>
<feature type="binding site" evidence="18">
    <location>
        <position position="668"/>
    </location>
    <ligand>
        <name>Ca(2+)</name>
        <dbReference type="ChEBI" id="CHEBI:29108"/>
    </ligand>
</feature>
<feature type="transmembrane region" description="Helical" evidence="23">
    <location>
        <begin position="129"/>
        <end position="150"/>
    </location>
</feature>
<feature type="transmembrane region" description="Helical" evidence="23">
    <location>
        <begin position="1265"/>
        <end position="1287"/>
    </location>
</feature>
<dbReference type="FunFam" id="1.10.287.70:FF:000025">
    <property type="entry name" value="Voltage-dependent R-type calcium channel subunit alpha"/>
    <property type="match status" value="1"/>
</dbReference>
<evidence type="ECO:0000256" key="5">
    <source>
        <dbReference type="ARBA" id="ARBA00022673"/>
    </source>
</evidence>
<feature type="transmembrane region" description="Helical" evidence="23">
    <location>
        <begin position="1377"/>
        <end position="1402"/>
    </location>
</feature>
<feature type="transmembrane region" description="Helical" evidence="23">
    <location>
        <begin position="91"/>
        <end position="108"/>
    </location>
</feature>
<dbReference type="FunFam" id="1.20.120.350:FF:000013">
    <property type="entry name" value="Voltage-dependent N-type calcium channel subunit alpha"/>
    <property type="match status" value="1"/>
</dbReference>
<feature type="transmembrane region" description="Helical" evidence="23">
    <location>
        <begin position="1458"/>
        <end position="1476"/>
    </location>
</feature>
<evidence type="ECO:0000256" key="20">
    <source>
        <dbReference type="RuleBase" id="RU003808"/>
    </source>
</evidence>
<dbReference type="GO" id="GO:0043025">
    <property type="term" value="C:neuronal cell body"/>
    <property type="evidence" value="ECO:0007669"/>
    <property type="project" value="TreeGrafter"/>
</dbReference>
<feature type="compositionally biased region" description="Basic and acidic residues" evidence="22">
    <location>
        <begin position="2011"/>
        <end position="2027"/>
    </location>
</feature>
<evidence type="ECO:0000256" key="11">
    <source>
        <dbReference type="ARBA" id="ARBA00022989"/>
    </source>
</evidence>
<dbReference type="Ensembl" id="ENSATET00000050129.1">
    <property type="protein sequence ID" value="ENSATEP00000041489.1"/>
    <property type="gene ID" value="ENSATEG00000009195.3"/>
</dbReference>
<keyword evidence="2" id="KW-0813">Transport</keyword>
<evidence type="ECO:0000256" key="10">
    <source>
        <dbReference type="ARBA" id="ARBA00022882"/>
    </source>
</evidence>
<dbReference type="Gene3D" id="6.10.250.2180">
    <property type="match status" value="1"/>
</dbReference>
<feature type="compositionally biased region" description="Polar residues" evidence="22">
    <location>
        <begin position="1050"/>
        <end position="1062"/>
    </location>
</feature>
<keyword evidence="5 20" id="KW-0107">Calcium channel</keyword>
<dbReference type="GeneTree" id="ENSGT00940000155275"/>
<keyword evidence="13 23" id="KW-0472">Membrane</keyword>
<feature type="transmembrane region" description="Helical" evidence="23">
    <location>
        <begin position="162"/>
        <end position="182"/>
    </location>
</feature>
<evidence type="ECO:0000256" key="6">
    <source>
        <dbReference type="ARBA" id="ARBA00022692"/>
    </source>
</evidence>
<evidence type="ECO:0000256" key="23">
    <source>
        <dbReference type="SAM" id="Phobius"/>
    </source>
</evidence>
<feature type="domain" description="Voltage-dependent calcium channel alpha-1 subunit IQ" evidence="24">
    <location>
        <begin position="1830"/>
        <end position="1863"/>
    </location>
</feature>
<evidence type="ECO:0000256" key="12">
    <source>
        <dbReference type="ARBA" id="ARBA00023065"/>
    </source>
</evidence>
<evidence type="ECO:0000256" key="13">
    <source>
        <dbReference type="ARBA" id="ARBA00023136"/>
    </source>
</evidence>
<evidence type="ECO:0000313" key="25">
    <source>
        <dbReference type="Ensembl" id="ENSATEP00000041489.1"/>
    </source>
</evidence>
<dbReference type="Pfam" id="PF16905">
    <property type="entry name" value="GPHH"/>
    <property type="match status" value="1"/>
</dbReference>
<evidence type="ECO:0000256" key="22">
    <source>
        <dbReference type="SAM" id="MobiDB-lite"/>
    </source>
</evidence>
<feature type="compositionally biased region" description="Basic residues" evidence="22">
    <location>
        <begin position="2028"/>
        <end position="2042"/>
    </location>
</feature>
<feature type="compositionally biased region" description="Basic residues" evidence="22">
    <location>
        <begin position="887"/>
        <end position="898"/>
    </location>
</feature>
<dbReference type="Proteomes" id="UP000265040">
    <property type="component" value="Chromosome 9"/>
</dbReference>
<dbReference type="PANTHER" id="PTHR45628">
    <property type="entry name" value="VOLTAGE-DEPENDENT CALCIUM CHANNEL TYPE A SUBUNIT ALPHA-1"/>
    <property type="match status" value="1"/>
</dbReference>
<evidence type="ECO:0000259" key="24">
    <source>
        <dbReference type="SMART" id="SM01062"/>
    </source>
</evidence>
<feature type="transmembrane region" description="Helical" evidence="23">
    <location>
        <begin position="1581"/>
        <end position="1599"/>
    </location>
</feature>
<evidence type="ECO:0000256" key="7">
    <source>
        <dbReference type="ARBA" id="ARBA00022723"/>
    </source>
</evidence>
<evidence type="ECO:0000313" key="26">
    <source>
        <dbReference type="Proteomes" id="UP000265040"/>
    </source>
</evidence>
<keyword evidence="11 23" id="KW-1133">Transmembrane helix</keyword>
<feature type="region of interest" description="Disordered" evidence="22">
    <location>
        <begin position="2102"/>
        <end position="2121"/>
    </location>
</feature>
<keyword evidence="15 19" id="KW-0325">Glycoprotein</keyword>
<dbReference type="Gene3D" id="6.10.250.2500">
    <property type="match status" value="1"/>
</dbReference>
<evidence type="ECO:0000256" key="19">
    <source>
        <dbReference type="PIRSR" id="PIRSR602077-3"/>
    </source>
</evidence>
<keyword evidence="16" id="KW-0407">Ion channel</keyword>
<dbReference type="GO" id="GO:0005891">
    <property type="term" value="C:voltage-gated calcium channel complex"/>
    <property type="evidence" value="ECO:0007669"/>
    <property type="project" value="InterPro"/>
</dbReference>
<dbReference type="PRINTS" id="PR00167">
    <property type="entry name" value="CACHANNEL"/>
</dbReference>
<feature type="transmembrane region" description="Helical" evidence="23">
    <location>
        <begin position="1488"/>
        <end position="1511"/>
    </location>
</feature>
<feature type="region of interest" description="Disordered" evidence="22">
    <location>
        <begin position="1967"/>
        <end position="2088"/>
    </location>
</feature>
<keyword evidence="10 20" id="KW-0851">Voltage-gated channel</keyword>
<dbReference type="PRINTS" id="PR01631">
    <property type="entry name" value="NVDCCALPHA1"/>
</dbReference>
<feature type="glycosylation site" description="N-linked (GlcNAc...) asparagine" evidence="19">
    <location>
        <position position="272"/>
    </location>
</feature>
<comment type="catalytic activity">
    <reaction evidence="17">
        <text>Ca(2+)(in) = Ca(2+)(out)</text>
        <dbReference type="Rhea" id="RHEA:29671"/>
        <dbReference type="ChEBI" id="CHEBI:29108"/>
    </reaction>
</comment>
<feature type="transmembrane region" description="Helical" evidence="23">
    <location>
        <begin position="1669"/>
        <end position="1693"/>
    </location>
</feature>
<dbReference type="SMART" id="SM01062">
    <property type="entry name" value="Ca_chan_IQ"/>
    <property type="match status" value="1"/>
</dbReference>
<feature type="coiled-coil region" evidence="21">
    <location>
        <begin position="710"/>
        <end position="740"/>
    </location>
</feature>
<feature type="transmembrane region" description="Helical" evidence="23">
    <location>
        <begin position="1134"/>
        <end position="1152"/>
    </location>
</feature>
<feature type="compositionally biased region" description="Basic and acidic residues" evidence="22">
    <location>
        <begin position="899"/>
        <end position="920"/>
    </location>
</feature>
<evidence type="ECO:0000256" key="8">
    <source>
        <dbReference type="ARBA" id="ARBA00022737"/>
    </source>
</evidence>
<dbReference type="Pfam" id="PF00520">
    <property type="entry name" value="Ion_trans"/>
    <property type="match status" value="4"/>
</dbReference>
<feature type="compositionally biased region" description="Basic and acidic residues" evidence="22">
    <location>
        <begin position="871"/>
        <end position="882"/>
    </location>
</feature>
<feature type="transmembrane region" description="Helical" evidence="23">
    <location>
        <begin position="489"/>
        <end position="508"/>
    </location>
</feature>
<keyword evidence="6 23" id="KW-0812">Transmembrane</keyword>
<comment type="function">
    <text evidence="20">Voltage-sensitive calcium channels (VSCC) mediate the entry of calcium ions into excitable cells and are also involved in a variety of calcium-dependent processes, including muscle contraction, hormone or neurotransmitter release, gene expression, cell motility, cell division and cell death. This alpha-1B subunit gives rise to N-type calcium currents. N-type calcium channels belong to the 'high-voltage activated' (HVA) group. They are involved in pain signaling. Calcium channels containing alpha-1B subunit may play a role in directed migration of immature neurons.</text>
</comment>
<dbReference type="InterPro" id="IPR014873">
    <property type="entry name" value="VDCC_a1su_IQ"/>
</dbReference>
<dbReference type="FunFam" id="1.20.120.350:FF:000015">
    <property type="entry name" value="Voltage-dependent N-type calcium channel subunit alpha"/>
    <property type="match status" value="1"/>
</dbReference>
<keyword evidence="4 20" id="KW-0109">Calcium transport</keyword>
<dbReference type="InterPro" id="IPR005447">
    <property type="entry name" value="VDCC_N_a1su"/>
</dbReference>
<dbReference type="SUPFAM" id="SSF81324">
    <property type="entry name" value="Voltage-gated potassium channels"/>
    <property type="match status" value="4"/>
</dbReference>
<protein>
    <recommendedName>
        <fullName evidence="20">Voltage-dependent N-type calcium channel subunit alpha</fullName>
    </recommendedName>
</protein>
<feature type="compositionally biased region" description="Low complexity" evidence="22">
    <location>
        <begin position="2105"/>
        <end position="2114"/>
    </location>
</feature>
<dbReference type="FunFam" id="1.20.120.350:FF:000001">
    <property type="entry name" value="Voltage-dependent L-type calcium channel subunit alpha"/>
    <property type="match status" value="1"/>
</dbReference>
<dbReference type="GO" id="GO:0007268">
    <property type="term" value="P:chemical synaptic transmission"/>
    <property type="evidence" value="ECO:0007669"/>
    <property type="project" value="TreeGrafter"/>
</dbReference>
<evidence type="ECO:0000256" key="1">
    <source>
        <dbReference type="ARBA" id="ARBA00004141"/>
    </source>
</evidence>
<dbReference type="GO" id="GO:0046872">
    <property type="term" value="F:metal ion binding"/>
    <property type="evidence" value="ECO:0007669"/>
    <property type="project" value="UniProtKB-KW"/>
</dbReference>
<dbReference type="InterPro" id="IPR002077">
    <property type="entry name" value="VDCCAlpha1"/>
</dbReference>
<dbReference type="InterPro" id="IPR050599">
    <property type="entry name" value="VDCC_alpha-1_subunit"/>
</dbReference>
<feature type="transmembrane region" description="Helical" evidence="23">
    <location>
        <begin position="217"/>
        <end position="239"/>
    </location>
</feature>
<feature type="compositionally biased region" description="Polar residues" evidence="22">
    <location>
        <begin position="1913"/>
        <end position="1924"/>
    </location>
</feature>
<dbReference type="Gene3D" id="1.20.120.350">
    <property type="entry name" value="Voltage-gated potassium channels. Chain C"/>
    <property type="match status" value="4"/>
</dbReference>